<dbReference type="HOGENOM" id="CLU_121830_0_0_10"/>
<evidence type="ECO:0000256" key="1">
    <source>
        <dbReference type="ARBA" id="ARBA00023015"/>
    </source>
</evidence>
<dbReference type="KEGG" id="cmr:Cycma_0811"/>
<dbReference type="InterPro" id="IPR009057">
    <property type="entry name" value="Homeodomain-like_sf"/>
</dbReference>
<dbReference type="SMART" id="SM00342">
    <property type="entry name" value="HTH_ARAC"/>
    <property type="match status" value="1"/>
</dbReference>
<dbReference type="STRING" id="880070.Cycma_0811"/>
<evidence type="ECO:0000259" key="5">
    <source>
        <dbReference type="PROSITE" id="PS01124"/>
    </source>
</evidence>
<dbReference type="GO" id="GO:0003700">
    <property type="term" value="F:DNA-binding transcription factor activity"/>
    <property type="evidence" value="ECO:0007669"/>
    <property type="project" value="InterPro"/>
</dbReference>
<dbReference type="EMBL" id="CP002955">
    <property type="protein sequence ID" value="AEL24585.1"/>
    <property type="molecule type" value="Genomic_DNA"/>
</dbReference>
<name>G0J3E6_CYCMS</name>
<dbReference type="InterPro" id="IPR018062">
    <property type="entry name" value="HTH_AraC-typ_CS"/>
</dbReference>
<dbReference type="PROSITE" id="PS01124">
    <property type="entry name" value="HTH_ARAC_FAMILY_2"/>
    <property type="match status" value="1"/>
</dbReference>
<keyword evidence="1" id="KW-0805">Transcription regulation</keyword>
<dbReference type="eggNOG" id="COG2207">
    <property type="taxonomic scope" value="Bacteria"/>
</dbReference>
<sequence length="197" mass="22400">MVTIPITNMVCPRCIMAVEAVLNDMGVTYSQVKLGAVLLPEGFSPDRLRKFENRLSELGFSIAKSRDMVWVETVKFTLIQLFDNESLELNVPLSILLSEKVNADYSRLSQLFSNSQGKTIEQYFIDLKIEKAKEWLSLELYNISQIAWKLGYGSVQYFSAQFKKVTGQTPSEYKKSSKKDRKSLDSLGSNKADNFLE</sequence>
<dbReference type="InterPro" id="IPR020449">
    <property type="entry name" value="Tscrpt_reg_AraC-type_HTH"/>
</dbReference>
<dbReference type="InterPro" id="IPR018060">
    <property type="entry name" value="HTH_AraC"/>
</dbReference>
<evidence type="ECO:0000313" key="7">
    <source>
        <dbReference type="Proteomes" id="UP000001635"/>
    </source>
</evidence>
<dbReference type="Proteomes" id="UP000001635">
    <property type="component" value="Chromosome"/>
</dbReference>
<dbReference type="PANTHER" id="PTHR43280:SF2">
    <property type="entry name" value="HTH-TYPE TRANSCRIPTIONAL REGULATOR EXSA"/>
    <property type="match status" value="1"/>
</dbReference>
<protein>
    <submittedName>
        <fullName evidence="6">Transcriptional regulator, AraC family</fullName>
    </submittedName>
</protein>
<evidence type="ECO:0000313" key="6">
    <source>
        <dbReference type="EMBL" id="AEL24585.1"/>
    </source>
</evidence>
<dbReference type="PROSITE" id="PS00041">
    <property type="entry name" value="HTH_ARAC_FAMILY_1"/>
    <property type="match status" value="1"/>
</dbReference>
<evidence type="ECO:0000256" key="2">
    <source>
        <dbReference type="ARBA" id="ARBA00023125"/>
    </source>
</evidence>
<dbReference type="Pfam" id="PF12833">
    <property type="entry name" value="HTH_18"/>
    <property type="match status" value="1"/>
</dbReference>
<dbReference type="PRINTS" id="PR00032">
    <property type="entry name" value="HTHARAC"/>
</dbReference>
<gene>
    <name evidence="6" type="ordered locus">Cycma_0811</name>
</gene>
<feature type="region of interest" description="Disordered" evidence="4">
    <location>
        <begin position="167"/>
        <end position="197"/>
    </location>
</feature>
<reference evidence="7" key="1">
    <citation type="submission" date="2011-07" db="EMBL/GenBank/DDBJ databases">
        <title>The complete genome of Cyclobacterium marinum DSM 745.</title>
        <authorList>
            <person name="Lucas S."/>
            <person name="Han J."/>
            <person name="Lapidus A."/>
            <person name="Bruce D."/>
            <person name="Goodwin L."/>
            <person name="Pitluck S."/>
            <person name="Peters L."/>
            <person name="Kyrpides N."/>
            <person name="Mavromatis K."/>
            <person name="Ivanova N."/>
            <person name="Ovchinnikova G."/>
            <person name="Chertkov O."/>
            <person name="Detter J.C."/>
            <person name="Tapia R."/>
            <person name="Han C."/>
            <person name="Land M."/>
            <person name="Hauser L."/>
            <person name="Markowitz V."/>
            <person name="Cheng J.-F."/>
            <person name="Hugenholtz P."/>
            <person name="Woyke T."/>
            <person name="Wu D."/>
            <person name="Tindall B."/>
            <person name="Schuetze A."/>
            <person name="Brambilla E."/>
            <person name="Klenk H.-P."/>
            <person name="Eisen J.A."/>
        </authorList>
    </citation>
    <scope>NUCLEOTIDE SEQUENCE [LARGE SCALE GENOMIC DNA]</scope>
    <source>
        <strain evidence="7">ATCC 25205 / DSM 745 / LMG 13164 / NCIMB 1802</strain>
    </source>
</reference>
<dbReference type="AlphaFoldDB" id="G0J3E6"/>
<accession>G0J3E6</accession>
<organism evidence="6 7">
    <name type="scientific">Cyclobacterium marinum (strain ATCC 25205 / DSM 745 / LMG 13164 / NCIMB 1802)</name>
    <name type="common">Flectobacillus marinus</name>
    <dbReference type="NCBI Taxonomy" id="880070"/>
    <lineage>
        <taxon>Bacteria</taxon>
        <taxon>Pseudomonadati</taxon>
        <taxon>Bacteroidota</taxon>
        <taxon>Cytophagia</taxon>
        <taxon>Cytophagales</taxon>
        <taxon>Cyclobacteriaceae</taxon>
        <taxon>Cyclobacterium</taxon>
    </lineage>
</organism>
<keyword evidence="3" id="KW-0804">Transcription</keyword>
<evidence type="ECO:0000256" key="4">
    <source>
        <dbReference type="SAM" id="MobiDB-lite"/>
    </source>
</evidence>
<feature type="domain" description="HTH araC/xylS-type" evidence="5">
    <location>
        <begin position="97"/>
        <end position="176"/>
    </location>
</feature>
<dbReference type="PANTHER" id="PTHR43280">
    <property type="entry name" value="ARAC-FAMILY TRANSCRIPTIONAL REGULATOR"/>
    <property type="match status" value="1"/>
</dbReference>
<keyword evidence="2" id="KW-0238">DNA-binding</keyword>
<proteinExistence type="predicted"/>
<evidence type="ECO:0000256" key="3">
    <source>
        <dbReference type="ARBA" id="ARBA00023163"/>
    </source>
</evidence>
<dbReference type="SUPFAM" id="SSF46689">
    <property type="entry name" value="Homeodomain-like"/>
    <property type="match status" value="1"/>
</dbReference>
<dbReference type="GO" id="GO:0043565">
    <property type="term" value="F:sequence-specific DNA binding"/>
    <property type="evidence" value="ECO:0007669"/>
    <property type="project" value="InterPro"/>
</dbReference>
<keyword evidence="7" id="KW-1185">Reference proteome</keyword>
<dbReference type="Gene3D" id="1.10.10.60">
    <property type="entry name" value="Homeodomain-like"/>
    <property type="match status" value="1"/>
</dbReference>
<dbReference type="eggNOG" id="COG2608">
    <property type="taxonomic scope" value="Bacteria"/>
</dbReference>